<dbReference type="CDD" id="cd01392">
    <property type="entry name" value="HTH_LacI"/>
    <property type="match status" value="1"/>
</dbReference>
<dbReference type="RefSeq" id="WP_209343864.1">
    <property type="nucleotide sequence ID" value="NZ_JAGIQL010000148.1"/>
</dbReference>
<evidence type="ECO:0000259" key="4">
    <source>
        <dbReference type="PROSITE" id="PS50932"/>
    </source>
</evidence>
<dbReference type="Pfam" id="PF00356">
    <property type="entry name" value="LacI"/>
    <property type="match status" value="1"/>
</dbReference>
<dbReference type="InterPro" id="IPR028082">
    <property type="entry name" value="Peripla_BP_I"/>
</dbReference>
<evidence type="ECO:0000256" key="2">
    <source>
        <dbReference type="ARBA" id="ARBA00023125"/>
    </source>
</evidence>
<protein>
    <submittedName>
        <fullName evidence="5">LacI family DNA-binding transcriptional regulator</fullName>
    </submittedName>
</protein>
<dbReference type="SMART" id="SM00354">
    <property type="entry name" value="HTH_LACI"/>
    <property type="match status" value="1"/>
</dbReference>
<dbReference type="CDD" id="cd06267">
    <property type="entry name" value="PBP1_LacI_sugar_binding-like"/>
    <property type="match status" value="1"/>
</dbReference>
<dbReference type="InterPro" id="IPR010982">
    <property type="entry name" value="Lambda_DNA-bd_dom_sf"/>
</dbReference>
<evidence type="ECO:0000313" key="6">
    <source>
        <dbReference type="Proteomes" id="UP000670475"/>
    </source>
</evidence>
<evidence type="ECO:0000313" key="5">
    <source>
        <dbReference type="EMBL" id="MBP0460986.1"/>
    </source>
</evidence>
<dbReference type="GO" id="GO:0000976">
    <property type="term" value="F:transcription cis-regulatory region binding"/>
    <property type="evidence" value="ECO:0007669"/>
    <property type="project" value="TreeGrafter"/>
</dbReference>
<dbReference type="Pfam" id="PF13377">
    <property type="entry name" value="Peripla_BP_3"/>
    <property type="match status" value="1"/>
</dbReference>
<dbReference type="Gene3D" id="3.40.50.2300">
    <property type="match status" value="2"/>
</dbReference>
<accession>A0A940RY44</accession>
<dbReference type="PANTHER" id="PTHR30146">
    <property type="entry name" value="LACI-RELATED TRANSCRIPTIONAL REPRESSOR"/>
    <property type="match status" value="1"/>
</dbReference>
<dbReference type="Proteomes" id="UP000670475">
    <property type="component" value="Unassembled WGS sequence"/>
</dbReference>
<dbReference type="PANTHER" id="PTHR30146:SF109">
    <property type="entry name" value="HTH-TYPE TRANSCRIPTIONAL REGULATOR GALS"/>
    <property type="match status" value="1"/>
</dbReference>
<dbReference type="PROSITE" id="PS50932">
    <property type="entry name" value="HTH_LACI_2"/>
    <property type="match status" value="1"/>
</dbReference>
<sequence>MRDVADAVGVSVKTVSNVVNATGQVGDETARRVRAAIEELGYRPNPLARGLNARSTDMVTLALPGLGHGYCAQLAAEVFALAEADGVSVVMEPTGGDRERELEVLRNRGGLSDGVLLMPASVTARDLEGLAFPAPAVMLGPRRVRGPFDGVASRDADAAESAVRLLLDRGAERIVLLGGEREPGGDSPAALRSAGYRRALAAAGREAAPDLVAGTAASSREDGHAAIRGLLDDGVRFDAVLALEDPLAHGALHALRAAGFGVPRQVRVAAFSNDDDAAYSVPGLTTVTADIRSMARRALDLLASRVLNSAGPRFHVDVPFTIIERESTFSYA</sequence>
<organism evidence="5 6">
    <name type="scientific">Streptomyces montanisoli</name>
    <dbReference type="NCBI Taxonomy" id="2798581"/>
    <lineage>
        <taxon>Bacteria</taxon>
        <taxon>Bacillati</taxon>
        <taxon>Actinomycetota</taxon>
        <taxon>Actinomycetes</taxon>
        <taxon>Kitasatosporales</taxon>
        <taxon>Streptomycetaceae</taxon>
        <taxon>Streptomyces</taxon>
    </lineage>
</organism>
<keyword evidence="6" id="KW-1185">Reference proteome</keyword>
<dbReference type="AlphaFoldDB" id="A0A940RY44"/>
<keyword evidence="1" id="KW-0805">Transcription regulation</keyword>
<dbReference type="GO" id="GO:0003700">
    <property type="term" value="F:DNA-binding transcription factor activity"/>
    <property type="evidence" value="ECO:0007669"/>
    <property type="project" value="TreeGrafter"/>
</dbReference>
<dbReference type="EMBL" id="JAGIQL010000148">
    <property type="protein sequence ID" value="MBP0460986.1"/>
    <property type="molecule type" value="Genomic_DNA"/>
</dbReference>
<dbReference type="SUPFAM" id="SSF53822">
    <property type="entry name" value="Periplasmic binding protein-like I"/>
    <property type="match status" value="1"/>
</dbReference>
<comment type="caution">
    <text evidence="5">The sequence shown here is derived from an EMBL/GenBank/DDBJ whole genome shotgun (WGS) entry which is preliminary data.</text>
</comment>
<dbReference type="InterPro" id="IPR046335">
    <property type="entry name" value="LacI/GalR-like_sensor"/>
</dbReference>
<reference evidence="5" key="1">
    <citation type="submission" date="2021-03" db="EMBL/GenBank/DDBJ databases">
        <title>Whole genome sequence of Streptomyces bomunensis MMS17-BM035.</title>
        <authorList>
            <person name="Lee J.H."/>
        </authorList>
    </citation>
    <scope>NUCLEOTIDE SEQUENCE</scope>
    <source>
        <strain evidence="5">MMS17-BM035</strain>
    </source>
</reference>
<evidence type="ECO:0000256" key="1">
    <source>
        <dbReference type="ARBA" id="ARBA00023015"/>
    </source>
</evidence>
<gene>
    <name evidence="5" type="ORF">JFN87_26485</name>
</gene>
<name>A0A940RY44_9ACTN</name>
<dbReference type="InterPro" id="IPR000843">
    <property type="entry name" value="HTH_LacI"/>
</dbReference>
<proteinExistence type="predicted"/>
<feature type="domain" description="HTH lacI-type" evidence="4">
    <location>
        <begin position="1"/>
        <end position="53"/>
    </location>
</feature>
<dbReference type="Gene3D" id="1.10.260.40">
    <property type="entry name" value="lambda repressor-like DNA-binding domains"/>
    <property type="match status" value="1"/>
</dbReference>
<evidence type="ECO:0000256" key="3">
    <source>
        <dbReference type="ARBA" id="ARBA00023163"/>
    </source>
</evidence>
<dbReference type="SUPFAM" id="SSF47413">
    <property type="entry name" value="lambda repressor-like DNA-binding domains"/>
    <property type="match status" value="1"/>
</dbReference>
<keyword evidence="3" id="KW-0804">Transcription</keyword>
<keyword evidence="2 5" id="KW-0238">DNA-binding</keyword>